<feature type="compositionally biased region" description="Low complexity" evidence="1">
    <location>
        <begin position="113"/>
        <end position="137"/>
    </location>
</feature>
<feature type="region of interest" description="Disordered" evidence="1">
    <location>
        <begin position="345"/>
        <end position="372"/>
    </location>
</feature>
<evidence type="ECO:0000313" key="3">
    <source>
        <dbReference type="Proteomes" id="UP000799537"/>
    </source>
</evidence>
<name>A0A6A6CMH5_ZASCE</name>
<keyword evidence="3" id="KW-1185">Reference proteome</keyword>
<sequence>MASTQTPKRRVHLWNTLERHMVFIELTEYEQTSAECARLFNYHFAANFAVPPDAERIRDEYATRNGGGRSKMWEREIERTTYTAQQGAERAQARQMIQVAAQALGITLNPRAGTASAGAGAESRAAQTHANANPTNAADDDSDDSSILSSPPASPLAPLSPTVQGSSGAADTTASPSGSKQKRDEDSDDSSVLSSPPASPIAGPLPASQVSSGAASNSAGPSSSKRKREDEEESEAVKEGQTEPSDSDADEEEPEHAQVPTSPSGHVQVPPPPSTTPAQEGPKKNKTSSTNGRPAKKRRATRQTTREDDEARNARPGFPEKYLFMARHQFEPNSRLLALLDKKWEQEQSAQAQQASAKEAEQAPAEVQQPPVQPDAQVAAILRQAAAQAARIAKARAFGDQILARTVVPSE</sequence>
<organism evidence="2 3">
    <name type="scientific">Zasmidium cellare ATCC 36951</name>
    <dbReference type="NCBI Taxonomy" id="1080233"/>
    <lineage>
        <taxon>Eukaryota</taxon>
        <taxon>Fungi</taxon>
        <taxon>Dikarya</taxon>
        <taxon>Ascomycota</taxon>
        <taxon>Pezizomycotina</taxon>
        <taxon>Dothideomycetes</taxon>
        <taxon>Dothideomycetidae</taxon>
        <taxon>Mycosphaerellales</taxon>
        <taxon>Mycosphaerellaceae</taxon>
        <taxon>Zasmidium</taxon>
    </lineage>
</organism>
<feature type="compositionally biased region" description="Basic and acidic residues" evidence="1">
    <location>
        <begin position="304"/>
        <end position="313"/>
    </location>
</feature>
<feature type="compositionally biased region" description="Low complexity" evidence="1">
    <location>
        <begin position="347"/>
        <end position="372"/>
    </location>
</feature>
<feature type="compositionally biased region" description="Polar residues" evidence="1">
    <location>
        <begin position="162"/>
        <end position="179"/>
    </location>
</feature>
<protein>
    <submittedName>
        <fullName evidence="2">Uncharacterized protein</fullName>
    </submittedName>
</protein>
<proteinExistence type="predicted"/>
<gene>
    <name evidence="2" type="ORF">M409DRAFT_22170</name>
</gene>
<accession>A0A6A6CMH5</accession>
<dbReference type="EMBL" id="ML993593">
    <property type="protein sequence ID" value="KAF2167360.1"/>
    <property type="molecule type" value="Genomic_DNA"/>
</dbReference>
<dbReference type="RefSeq" id="XP_033668249.1">
    <property type="nucleotide sequence ID" value="XM_033806216.1"/>
</dbReference>
<evidence type="ECO:0000256" key="1">
    <source>
        <dbReference type="SAM" id="MobiDB-lite"/>
    </source>
</evidence>
<dbReference type="GeneID" id="54559488"/>
<feature type="compositionally biased region" description="Low complexity" evidence="1">
    <location>
        <begin position="207"/>
        <end position="223"/>
    </location>
</feature>
<dbReference type="Proteomes" id="UP000799537">
    <property type="component" value="Unassembled WGS sequence"/>
</dbReference>
<dbReference type="AlphaFoldDB" id="A0A6A6CMH5"/>
<feature type="compositionally biased region" description="Acidic residues" evidence="1">
    <location>
        <begin position="245"/>
        <end position="254"/>
    </location>
</feature>
<reference evidence="2" key="1">
    <citation type="journal article" date="2020" name="Stud. Mycol.">
        <title>101 Dothideomycetes genomes: a test case for predicting lifestyles and emergence of pathogens.</title>
        <authorList>
            <person name="Haridas S."/>
            <person name="Albert R."/>
            <person name="Binder M."/>
            <person name="Bloem J."/>
            <person name="Labutti K."/>
            <person name="Salamov A."/>
            <person name="Andreopoulos B."/>
            <person name="Baker S."/>
            <person name="Barry K."/>
            <person name="Bills G."/>
            <person name="Bluhm B."/>
            <person name="Cannon C."/>
            <person name="Castanera R."/>
            <person name="Culley D."/>
            <person name="Daum C."/>
            <person name="Ezra D."/>
            <person name="Gonzalez J."/>
            <person name="Henrissat B."/>
            <person name="Kuo A."/>
            <person name="Liang C."/>
            <person name="Lipzen A."/>
            <person name="Lutzoni F."/>
            <person name="Magnuson J."/>
            <person name="Mondo S."/>
            <person name="Nolan M."/>
            <person name="Ohm R."/>
            <person name="Pangilinan J."/>
            <person name="Park H.-J."/>
            <person name="Ramirez L."/>
            <person name="Alfaro M."/>
            <person name="Sun H."/>
            <person name="Tritt A."/>
            <person name="Yoshinaga Y."/>
            <person name="Zwiers L.-H."/>
            <person name="Turgeon B."/>
            <person name="Goodwin S."/>
            <person name="Spatafora J."/>
            <person name="Crous P."/>
            <person name="Grigoriev I."/>
        </authorList>
    </citation>
    <scope>NUCLEOTIDE SEQUENCE</scope>
    <source>
        <strain evidence="2">ATCC 36951</strain>
    </source>
</reference>
<feature type="compositionally biased region" description="Low complexity" evidence="1">
    <location>
        <begin position="145"/>
        <end position="161"/>
    </location>
</feature>
<evidence type="ECO:0000313" key="2">
    <source>
        <dbReference type="EMBL" id="KAF2167360.1"/>
    </source>
</evidence>
<feature type="region of interest" description="Disordered" evidence="1">
    <location>
        <begin position="113"/>
        <end position="320"/>
    </location>
</feature>